<dbReference type="AlphaFoldDB" id="A0A2V1CY97"/>
<keyword evidence="1" id="KW-1133">Transmembrane helix</keyword>
<proteinExistence type="predicted"/>
<feature type="transmembrane region" description="Helical" evidence="1">
    <location>
        <begin position="191"/>
        <end position="211"/>
    </location>
</feature>
<dbReference type="Proteomes" id="UP000244855">
    <property type="component" value="Unassembled WGS sequence"/>
</dbReference>
<feature type="transmembrane region" description="Helical" evidence="1">
    <location>
        <begin position="35"/>
        <end position="60"/>
    </location>
</feature>
<evidence type="ECO:0008006" key="4">
    <source>
        <dbReference type="Google" id="ProtNLM"/>
    </source>
</evidence>
<keyword evidence="3" id="KW-1185">Reference proteome</keyword>
<protein>
    <recommendedName>
        <fullName evidence="4">Integral membrane protein-like protein</fullName>
    </recommendedName>
</protein>
<accession>A0A2V1CY97</accession>
<evidence type="ECO:0000313" key="2">
    <source>
        <dbReference type="EMBL" id="PVH90712.1"/>
    </source>
</evidence>
<evidence type="ECO:0000256" key="1">
    <source>
        <dbReference type="SAM" id="Phobius"/>
    </source>
</evidence>
<dbReference type="EMBL" id="KZ806142">
    <property type="protein sequence ID" value="PVH90712.1"/>
    <property type="molecule type" value="Genomic_DNA"/>
</dbReference>
<name>A0A2V1CY97_9PLEO</name>
<evidence type="ECO:0000313" key="3">
    <source>
        <dbReference type="Proteomes" id="UP000244855"/>
    </source>
</evidence>
<keyword evidence="1" id="KW-0812">Transmembrane</keyword>
<sequence>MKTSIIGWVHLKPSPRVTCLEAVGHSMASNEQIRVWLAVLRGAFVAASITLLLVCALSGVQPGWLEDCYLVKIEAFPNAAKEVIRKVSGANRLVDSVWDKLMAKLGVPDAVAIYATGYCIEKRTSAGEKVMQCSSEKSASFGLAMGLRVMLALLYAMAIACLLAGVASFLVSCYKRSLSKRRHYGRTWTYISLFCSTLASLTTTAAAYAVYMVLSENVPESLVAVRAGGTFFALTWMACICQSVSIAIIHLEESTTGLRTLDDMIWRCVGQIGTKEKPDGWTQRPEDR</sequence>
<feature type="transmembrane region" description="Helical" evidence="1">
    <location>
        <begin position="231"/>
        <end position="251"/>
    </location>
</feature>
<gene>
    <name evidence="2" type="ORF">DM02DRAFT_678445</name>
</gene>
<organism evidence="2 3">
    <name type="scientific">Periconia macrospinosa</name>
    <dbReference type="NCBI Taxonomy" id="97972"/>
    <lineage>
        <taxon>Eukaryota</taxon>
        <taxon>Fungi</taxon>
        <taxon>Dikarya</taxon>
        <taxon>Ascomycota</taxon>
        <taxon>Pezizomycotina</taxon>
        <taxon>Dothideomycetes</taxon>
        <taxon>Pleosporomycetidae</taxon>
        <taxon>Pleosporales</taxon>
        <taxon>Massarineae</taxon>
        <taxon>Periconiaceae</taxon>
        <taxon>Periconia</taxon>
    </lineage>
</organism>
<keyword evidence="1" id="KW-0472">Membrane</keyword>
<feature type="transmembrane region" description="Helical" evidence="1">
    <location>
        <begin position="149"/>
        <end position="171"/>
    </location>
</feature>
<reference evidence="2 3" key="1">
    <citation type="journal article" date="2018" name="Sci. Rep.">
        <title>Comparative genomics provides insights into the lifestyle and reveals functional heterogeneity of dark septate endophytic fungi.</title>
        <authorList>
            <person name="Knapp D.G."/>
            <person name="Nemeth J.B."/>
            <person name="Barry K."/>
            <person name="Hainaut M."/>
            <person name="Henrissat B."/>
            <person name="Johnson J."/>
            <person name="Kuo A."/>
            <person name="Lim J.H.P."/>
            <person name="Lipzen A."/>
            <person name="Nolan M."/>
            <person name="Ohm R.A."/>
            <person name="Tamas L."/>
            <person name="Grigoriev I.V."/>
            <person name="Spatafora J.W."/>
            <person name="Nagy L.G."/>
            <person name="Kovacs G.M."/>
        </authorList>
    </citation>
    <scope>NUCLEOTIDE SEQUENCE [LARGE SCALE GENOMIC DNA]</scope>
    <source>
        <strain evidence="2 3">DSE2036</strain>
    </source>
</reference>